<protein>
    <submittedName>
        <fullName evidence="4">Uncharacterized protein</fullName>
    </submittedName>
</protein>
<gene>
    <name evidence="4" type="ORF">FOZ61_008086</name>
</gene>
<feature type="repeat" description="ANK" evidence="3">
    <location>
        <begin position="354"/>
        <end position="386"/>
    </location>
</feature>
<dbReference type="Proteomes" id="UP000570595">
    <property type="component" value="Unassembled WGS sequence"/>
</dbReference>
<dbReference type="InterPro" id="IPR036770">
    <property type="entry name" value="Ankyrin_rpt-contain_sf"/>
</dbReference>
<accession>A0A7J6L696</accession>
<sequence length="420" mass="45469">MTSSLLAALKSNSGNKRRSFFGGAGIEPPPPNRFLEAAKVGNAESVKKFLEDPKHKIDQKDPAGVTALMHAAKNGHLNVCKVLAEGGARFSAKDDAGETALMKAAKNGYLDVIRFLVDAHVQQRRKTQVLSLTGVNDAPSKTEQRRVVDATDDEGVTALMKAAEAGQSEVVELLISLNANTGAKDDEGWKVIMWAAIAGHLPIVEWLVTEQAQEVDYQTEKGENALMKAAANGHWEVCKFLLENGAKVNAHDREYQTALMWAAASGHLAVVEGLLSFDAKLDVQTRTGKNVLILAATFGRLEICKYLIEERRVRIETQDNEGFNALSAAVVSDDSSICALMIKHGCPIEAHTTRGETPLILAARHHAAECGKLLIQANANLYTPDENGQTALDHAEGTLNSRLVDLFRQAQKLQPQPPTS</sequence>
<dbReference type="SUPFAM" id="SSF48403">
    <property type="entry name" value="Ankyrin repeat"/>
    <property type="match status" value="1"/>
</dbReference>
<evidence type="ECO:0000313" key="4">
    <source>
        <dbReference type="EMBL" id="KAF4654711.1"/>
    </source>
</evidence>
<feature type="repeat" description="ANK" evidence="3">
    <location>
        <begin position="221"/>
        <end position="253"/>
    </location>
</feature>
<dbReference type="Gene3D" id="1.25.40.20">
    <property type="entry name" value="Ankyrin repeat-containing domain"/>
    <property type="match status" value="3"/>
</dbReference>
<feature type="repeat" description="ANK" evidence="3">
    <location>
        <begin position="96"/>
        <end position="128"/>
    </location>
</feature>
<dbReference type="PROSITE" id="PS50297">
    <property type="entry name" value="ANK_REP_REGION"/>
    <property type="match status" value="3"/>
</dbReference>
<keyword evidence="2 3" id="KW-0040">ANK repeat</keyword>
<dbReference type="Pfam" id="PF00023">
    <property type="entry name" value="Ank"/>
    <property type="match status" value="1"/>
</dbReference>
<dbReference type="EMBL" id="JABAHT010000516">
    <property type="protein sequence ID" value="KAF4654711.1"/>
    <property type="molecule type" value="Genomic_DNA"/>
</dbReference>
<feature type="repeat" description="ANK" evidence="3">
    <location>
        <begin position="154"/>
        <end position="186"/>
    </location>
</feature>
<dbReference type="InterPro" id="IPR002110">
    <property type="entry name" value="Ankyrin_rpt"/>
</dbReference>
<dbReference type="AlphaFoldDB" id="A0A7J6L696"/>
<dbReference type="PANTHER" id="PTHR24173">
    <property type="entry name" value="ANKYRIN REPEAT CONTAINING"/>
    <property type="match status" value="1"/>
</dbReference>
<proteinExistence type="predicted"/>
<name>A0A7J6L696_PEROL</name>
<dbReference type="OrthoDB" id="10264606at2759"/>
<feature type="repeat" description="ANK" evidence="3">
    <location>
        <begin position="63"/>
        <end position="95"/>
    </location>
</feature>
<dbReference type="SMART" id="SM00248">
    <property type="entry name" value="ANK"/>
    <property type="match status" value="9"/>
</dbReference>
<dbReference type="Pfam" id="PF12796">
    <property type="entry name" value="Ank_2"/>
    <property type="match status" value="2"/>
</dbReference>
<dbReference type="PANTHER" id="PTHR24173:SF74">
    <property type="entry name" value="ANKYRIN REPEAT DOMAIN-CONTAINING PROTEIN 16"/>
    <property type="match status" value="1"/>
</dbReference>
<dbReference type="PRINTS" id="PR01415">
    <property type="entry name" value="ANKYRIN"/>
</dbReference>
<dbReference type="PROSITE" id="PS50088">
    <property type="entry name" value="ANK_REPEAT"/>
    <property type="match status" value="6"/>
</dbReference>
<dbReference type="Pfam" id="PF13857">
    <property type="entry name" value="Ank_5"/>
    <property type="match status" value="1"/>
</dbReference>
<evidence type="ECO:0000256" key="2">
    <source>
        <dbReference type="ARBA" id="ARBA00023043"/>
    </source>
</evidence>
<feature type="repeat" description="ANK" evidence="3">
    <location>
        <begin position="254"/>
        <end position="286"/>
    </location>
</feature>
<reference evidence="4 5" key="1">
    <citation type="submission" date="2020-04" db="EMBL/GenBank/DDBJ databases">
        <title>Perkinsus olseni comparative genomics.</title>
        <authorList>
            <person name="Bogema D.R."/>
        </authorList>
    </citation>
    <scope>NUCLEOTIDE SEQUENCE [LARGE SCALE GENOMIC DNA]</scope>
    <source>
        <strain evidence="4">ATCC PRA-179</strain>
    </source>
</reference>
<keyword evidence="1" id="KW-0677">Repeat</keyword>
<comment type="caution">
    <text evidence="4">The sequence shown here is derived from an EMBL/GenBank/DDBJ whole genome shotgun (WGS) entry which is preliminary data.</text>
</comment>
<evidence type="ECO:0000256" key="1">
    <source>
        <dbReference type="ARBA" id="ARBA00022737"/>
    </source>
</evidence>
<evidence type="ECO:0000313" key="5">
    <source>
        <dbReference type="Proteomes" id="UP000570595"/>
    </source>
</evidence>
<organism evidence="4 5">
    <name type="scientific">Perkinsus olseni</name>
    <name type="common">Perkinsus atlanticus</name>
    <dbReference type="NCBI Taxonomy" id="32597"/>
    <lineage>
        <taxon>Eukaryota</taxon>
        <taxon>Sar</taxon>
        <taxon>Alveolata</taxon>
        <taxon>Perkinsozoa</taxon>
        <taxon>Perkinsea</taxon>
        <taxon>Perkinsida</taxon>
        <taxon>Perkinsidae</taxon>
        <taxon>Perkinsus</taxon>
    </lineage>
</organism>
<evidence type="ECO:0000256" key="3">
    <source>
        <dbReference type="PROSITE-ProRule" id="PRU00023"/>
    </source>
</evidence>